<dbReference type="Proteomes" id="UP001161247">
    <property type="component" value="Chromosome 8"/>
</dbReference>
<protein>
    <submittedName>
        <fullName evidence="1">OLC1v1017889C3</fullName>
    </submittedName>
</protein>
<dbReference type="EMBL" id="OX459125">
    <property type="protein sequence ID" value="CAI9116675.1"/>
    <property type="molecule type" value="Genomic_DNA"/>
</dbReference>
<evidence type="ECO:0000313" key="1">
    <source>
        <dbReference type="EMBL" id="CAI9116675.1"/>
    </source>
</evidence>
<name>A0AAV1EAF5_OLDCO</name>
<reference evidence="1" key="1">
    <citation type="submission" date="2023-03" db="EMBL/GenBank/DDBJ databases">
        <authorList>
            <person name="Julca I."/>
        </authorList>
    </citation>
    <scope>NUCLEOTIDE SEQUENCE</scope>
</reference>
<gene>
    <name evidence="1" type="ORF">OLC1_LOCUS22910</name>
</gene>
<keyword evidence="2" id="KW-1185">Reference proteome</keyword>
<dbReference type="GO" id="GO:0003677">
    <property type="term" value="F:DNA binding"/>
    <property type="evidence" value="ECO:0007669"/>
    <property type="project" value="InterPro"/>
</dbReference>
<evidence type="ECO:0000313" key="2">
    <source>
        <dbReference type="Proteomes" id="UP001161247"/>
    </source>
</evidence>
<accession>A0AAV1EAF5</accession>
<dbReference type="Gene3D" id="2.170.150.80">
    <property type="entry name" value="NAC domain"/>
    <property type="match status" value="1"/>
</dbReference>
<proteinExistence type="predicted"/>
<organism evidence="1 2">
    <name type="scientific">Oldenlandia corymbosa var. corymbosa</name>
    <dbReference type="NCBI Taxonomy" id="529605"/>
    <lineage>
        <taxon>Eukaryota</taxon>
        <taxon>Viridiplantae</taxon>
        <taxon>Streptophyta</taxon>
        <taxon>Embryophyta</taxon>
        <taxon>Tracheophyta</taxon>
        <taxon>Spermatophyta</taxon>
        <taxon>Magnoliopsida</taxon>
        <taxon>eudicotyledons</taxon>
        <taxon>Gunneridae</taxon>
        <taxon>Pentapetalae</taxon>
        <taxon>asterids</taxon>
        <taxon>lamiids</taxon>
        <taxon>Gentianales</taxon>
        <taxon>Rubiaceae</taxon>
        <taxon>Rubioideae</taxon>
        <taxon>Spermacoceae</taxon>
        <taxon>Hedyotis-Oldenlandia complex</taxon>
        <taxon>Oldenlandia</taxon>
    </lineage>
</organism>
<dbReference type="GO" id="GO:0006355">
    <property type="term" value="P:regulation of DNA-templated transcription"/>
    <property type="evidence" value="ECO:0007669"/>
    <property type="project" value="InterPro"/>
</dbReference>
<dbReference type="SUPFAM" id="SSF101941">
    <property type="entry name" value="NAC domain"/>
    <property type="match status" value="1"/>
</dbReference>
<dbReference type="InterPro" id="IPR036093">
    <property type="entry name" value="NAC_dom_sf"/>
</dbReference>
<dbReference type="AlphaFoldDB" id="A0AAV1EAF5"/>
<sequence>MSSLAPGPIADVVLNEFDEQAIMLLEKLWQDFPLPDDVIDSNPFQFKPYNLSGEIWYLVSATEEEKSEFQFWSEIEAASEIFVNSAISVWRTAWEFIDVQDAQEQKTIWLMLEYKITEVGPHGTKIGKDSRAICRVYHSAEAERLNGNLALSLASVVPQRDTTYTKGSPSVLLAHNGGDTEQLTAGDYSHLDLQMTSDLNQMFEDDYVALDDLDALISNSTTSGNPSCLTMFLLNDENDDKQLNSGSDERLDPQRRDASGLYYIKDDDYIELDDLATLMSNGNGAQKFNYGADKRLDPQRIGKHIMEDDYLELDDLDDPLSLSTTSDNSSRSSFNLDEYFDPGAMMQALNRNINSSIGSTVSPFEVIMPPATAGSQVGAGENQPVAECTSSTLKTKNAEERDEDHTVKKLRAEQNNGDPSCSKDIASTSKNGRLIISRGKKKASGVKMKGLKKYFCLMPF</sequence>